<gene>
    <name evidence="4" type="ORF">SAMN06295910_0279</name>
</gene>
<organism evidence="4 5">
    <name type="scientific">Allosphingosinicella indica</name>
    <dbReference type="NCBI Taxonomy" id="941907"/>
    <lineage>
        <taxon>Bacteria</taxon>
        <taxon>Pseudomonadati</taxon>
        <taxon>Pseudomonadota</taxon>
        <taxon>Alphaproteobacteria</taxon>
        <taxon>Sphingomonadales</taxon>
        <taxon>Sphingomonadaceae</taxon>
        <taxon>Allosphingosinicella</taxon>
    </lineage>
</organism>
<dbReference type="Proteomes" id="UP000192934">
    <property type="component" value="Chromosome I"/>
</dbReference>
<dbReference type="AlphaFoldDB" id="A0A1X7FYT0"/>
<protein>
    <recommendedName>
        <fullName evidence="3">Calcineurin-like phosphoesterase domain-containing protein</fullName>
    </recommendedName>
</protein>
<dbReference type="Gene3D" id="3.60.21.10">
    <property type="match status" value="1"/>
</dbReference>
<sequence length="276" mass="29427">MRVLVALVVATLFVAALGYSNAIAEPVVRRAFVGMPDWSDATPPLRIALLSDLHVAGPDMPPQRLAAIVAQVNAQRPDMVLLAGDFVSDKRVATRRYSADEAVAPLGKLAARYGVTAVLGNHDHWRDADAFRRALPAVGVLVLDNQVARRGPLLVAGSDDDFTGHSDVPRLTAAVASARGPVIALSHSPDITPELPESVRLVFAGHTHCGQIRLPWIGAVATMSRHGERYACGLVRDGNRTVIVSAGLGTSLLPLRFGTPPDFWIVTIGPEARQAR</sequence>
<feature type="domain" description="Calcineurin-like phosphoesterase" evidence="3">
    <location>
        <begin position="45"/>
        <end position="209"/>
    </location>
</feature>
<dbReference type="SUPFAM" id="SSF56300">
    <property type="entry name" value="Metallo-dependent phosphatases"/>
    <property type="match status" value="1"/>
</dbReference>
<dbReference type="EMBL" id="LT840185">
    <property type="protein sequence ID" value="SMF61294.1"/>
    <property type="molecule type" value="Genomic_DNA"/>
</dbReference>
<name>A0A1X7FYT0_9SPHN</name>
<keyword evidence="2" id="KW-0378">Hydrolase</keyword>
<dbReference type="OrthoDB" id="9780884at2"/>
<keyword evidence="1" id="KW-0479">Metal-binding</keyword>
<reference evidence="5" key="1">
    <citation type="submission" date="2017-04" db="EMBL/GenBank/DDBJ databases">
        <authorList>
            <person name="Varghese N."/>
            <person name="Submissions S."/>
        </authorList>
    </citation>
    <scope>NUCLEOTIDE SEQUENCE [LARGE SCALE GENOMIC DNA]</scope>
    <source>
        <strain evidence="5">Dd16</strain>
    </source>
</reference>
<evidence type="ECO:0000313" key="5">
    <source>
        <dbReference type="Proteomes" id="UP000192934"/>
    </source>
</evidence>
<dbReference type="Pfam" id="PF00149">
    <property type="entry name" value="Metallophos"/>
    <property type="match status" value="1"/>
</dbReference>
<dbReference type="InterPro" id="IPR029052">
    <property type="entry name" value="Metallo-depent_PP-like"/>
</dbReference>
<dbReference type="GO" id="GO:0016020">
    <property type="term" value="C:membrane"/>
    <property type="evidence" value="ECO:0007669"/>
    <property type="project" value="GOC"/>
</dbReference>
<accession>A0A1X7FYT0</accession>
<dbReference type="RefSeq" id="WP_085217176.1">
    <property type="nucleotide sequence ID" value="NZ_LT840185.1"/>
</dbReference>
<dbReference type="CDD" id="cd07385">
    <property type="entry name" value="MPP_YkuE_C"/>
    <property type="match status" value="1"/>
</dbReference>
<dbReference type="PANTHER" id="PTHR31302:SF31">
    <property type="entry name" value="PHOSPHODIESTERASE YAEI"/>
    <property type="match status" value="1"/>
</dbReference>
<dbReference type="PANTHER" id="PTHR31302">
    <property type="entry name" value="TRANSMEMBRANE PROTEIN WITH METALLOPHOSPHOESTERASE DOMAIN-RELATED"/>
    <property type="match status" value="1"/>
</dbReference>
<dbReference type="STRING" id="941907.SAMN06295910_0279"/>
<evidence type="ECO:0000259" key="3">
    <source>
        <dbReference type="Pfam" id="PF00149"/>
    </source>
</evidence>
<dbReference type="GO" id="GO:0046872">
    <property type="term" value="F:metal ion binding"/>
    <property type="evidence" value="ECO:0007669"/>
    <property type="project" value="UniProtKB-KW"/>
</dbReference>
<dbReference type="InterPro" id="IPR051158">
    <property type="entry name" value="Metallophosphoesterase_sf"/>
</dbReference>
<dbReference type="GO" id="GO:0008758">
    <property type="term" value="F:UDP-2,3-diacylglucosamine hydrolase activity"/>
    <property type="evidence" value="ECO:0007669"/>
    <property type="project" value="TreeGrafter"/>
</dbReference>
<keyword evidence="5" id="KW-1185">Reference proteome</keyword>
<evidence type="ECO:0000256" key="2">
    <source>
        <dbReference type="ARBA" id="ARBA00022801"/>
    </source>
</evidence>
<evidence type="ECO:0000256" key="1">
    <source>
        <dbReference type="ARBA" id="ARBA00022723"/>
    </source>
</evidence>
<dbReference type="GO" id="GO:0009245">
    <property type="term" value="P:lipid A biosynthetic process"/>
    <property type="evidence" value="ECO:0007669"/>
    <property type="project" value="TreeGrafter"/>
</dbReference>
<dbReference type="InterPro" id="IPR004843">
    <property type="entry name" value="Calcineurin-like_PHP"/>
</dbReference>
<proteinExistence type="predicted"/>
<evidence type="ECO:0000313" key="4">
    <source>
        <dbReference type="EMBL" id="SMF61294.1"/>
    </source>
</evidence>